<keyword evidence="7 8" id="KW-0012">Acyltransferase</keyword>
<feature type="transmembrane region" description="Helical" evidence="8">
    <location>
        <begin position="253"/>
        <end position="282"/>
    </location>
</feature>
<dbReference type="EC" id="2.3.1.225" evidence="8"/>
<dbReference type="InterPro" id="IPR039859">
    <property type="entry name" value="PFA4/ZDH16/20/ERF2-like"/>
</dbReference>
<comment type="similarity">
    <text evidence="2 8">Belongs to the DHHC palmitoyltransferase family.</text>
</comment>
<sequence length="333" mass="37669">MKIPKAMLETQNRSNPLSRSKLIGRCIVSCIFVFLTHLALSVIPRFFSAFSFLTQLALSALLLLLLLGFGGWCRRTLLRAKASAPAFVFFNILFIWGFYFSVIRPAVPQLHDVVFNCGVVFLFIGLYSIITSDPGIVTNGSASPDQPMESSLSQVDKEMELLASGLGHESTHDSGLLMRVRYCKTCKAYIKGLDHHCPAFGNCIGQNNHPLFLILLFGFISTEASYLVCSSVFAAKSRILDRPSELTLSESLAVSTILFTILQLLWQVVFLIWHIYCLCVNIRTDEWIKWKKYPEFQLVIPPEPGQSFRNIRFWNPYDKGMVQNVKEFLAIQH</sequence>
<comment type="caution">
    <text evidence="10">The sequence shown here is derived from an EMBL/GenBank/DDBJ whole genome shotgun (WGS) entry which is preliminary data.</text>
</comment>
<comment type="subcellular location">
    <subcellularLocation>
        <location evidence="1">Endomembrane system</location>
        <topology evidence="1">Multi-pass membrane protein</topology>
    </subcellularLocation>
</comment>
<feature type="domain" description="Palmitoyltransferase DHHC" evidence="9">
    <location>
        <begin position="178"/>
        <end position="291"/>
    </location>
</feature>
<keyword evidence="5 8" id="KW-1133">Transmembrane helix</keyword>
<dbReference type="Proteomes" id="UP000238479">
    <property type="component" value="Chromosome 5"/>
</dbReference>
<dbReference type="PANTHER" id="PTHR22883:SF127">
    <property type="entry name" value="ZDHHC-TYPE PALMITOYLTRANSFERASE 3-RELATED"/>
    <property type="match status" value="1"/>
</dbReference>
<keyword evidence="11" id="KW-1185">Reference proteome</keyword>
<feature type="transmembrane region" description="Helical" evidence="8">
    <location>
        <begin position="211"/>
        <end position="233"/>
    </location>
</feature>
<evidence type="ECO:0000256" key="2">
    <source>
        <dbReference type="ARBA" id="ARBA00008574"/>
    </source>
</evidence>
<keyword evidence="4 8" id="KW-0812">Transmembrane</keyword>
<feature type="transmembrane region" description="Helical" evidence="8">
    <location>
        <begin position="22"/>
        <end position="43"/>
    </location>
</feature>
<evidence type="ECO:0000256" key="8">
    <source>
        <dbReference type="RuleBase" id="RU079119"/>
    </source>
</evidence>
<feature type="transmembrane region" description="Helical" evidence="8">
    <location>
        <begin position="113"/>
        <end position="130"/>
    </location>
</feature>
<dbReference type="GO" id="GO:0005794">
    <property type="term" value="C:Golgi apparatus"/>
    <property type="evidence" value="ECO:0007669"/>
    <property type="project" value="TreeGrafter"/>
</dbReference>
<dbReference type="PROSITE" id="PS50216">
    <property type="entry name" value="DHHC"/>
    <property type="match status" value="1"/>
</dbReference>
<dbReference type="Gramene" id="PRQ34014">
    <property type="protein sequence ID" value="PRQ34014"/>
    <property type="gene ID" value="RchiOBHm_Chr5g0064071"/>
</dbReference>
<feature type="transmembrane region" description="Helical" evidence="8">
    <location>
        <begin position="49"/>
        <end position="72"/>
    </location>
</feature>
<dbReference type="GO" id="GO:0019706">
    <property type="term" value="F:protein-cysteine S-palmitoyltransferase activity"/>
    <property type="evidence" value="ECO:0007669"/>
    <property type="project" value="UniProtKB-EC"/>
</dbReference>
<evidence type="ECO:0000256" key="3">
    <source>
        <dbReference type="ARBA" id="ARBA00022679"/>
    </source>
</evidence>
<evidence type="ECO:0000259" key="9">
    <source>
        <dbReference type="Pfam" id="PF01529"/>
    </source>
</evidence>
<comment type="catalytic activity">
    <reaction evidence="8">
        <text>L-cysteinyl-[protein] + hexadecanoyl-CoA = S-hexadecanoyl-L-cysteinyl-[protein] + CoA</text>
        <dbReference type="Rhea" id="RHEA:36683"/>
        <dbReference type="Rhea" id="RHEA-COMP:10131"/>
        <dbReference type="Rhea" id="RHEA-COMP:11032"/>
        <dbReference type="ChEBI" id="CHEBI:29950"/>
        <dbReference type="ChEBI" id="CHEBI:57287"/>
        <dbReference type="ChEBI" id="CHEBI:57379"/>
        <dbReference type="ChEBI" id="CHEBI:74151"/>
        <dbReference type="EC" id="2.3.1.225"/>
    </reaction>
</comment>
<dbReference type="OMA" id="AVFLIWH"/>
<evidence type="ECO:0000256" key="1">
    <source>
        <dbReference type="ARBA" id="ARBA00004127"/>
    </source>
</evidence>
<dbReference type="GO" id="GO:0005783">
    <property type="term" value="C:endoplasmic reticulum"/>
    <property type="evidence" value="ECO:0007669"/>
    <property type="project" value="TreeGrafter"/>
</dbReference>
<organism evidence="10 11">
    <name type="scientific">Rosa chinensis</name>
    <name type="common">China rose</name>
    <dbReference type="NCBI Taxonomy" id="74649"/>
    <lineage>
        <taxon>Eukaryota</taxon>
        <taxon>Viridiplantae</taxon>
        <taxon>Streptophyta</taxon>
        <taxon>Embryophyta</taxon>
        <taxon>Tracheophyta</taxon>
        <taxon>Spermatophyta</taxon>
        <taxon>Magnoliopsida</taxon>
        <taxon>eudicotyledons</taxon>
        <taxon>Gunneridae</taxon>
        <taxon>Pentapetalae</taxon>
        <taxon>rosids</taxon>
        <taxon>fabids</taxon>
        <taxon>Rosales</taxon>
        <taxon>Rosaceae</taxon>
        <taxon>Rosoideae</taxon>
        <taxon>Rosoideae incertae sedis</taxon>
        <taxon>Rosa</taxon>
    </lineage>
</organism>
<dbReference type="EMBL" id="PDCK01000043">
    <property type="protein sequence ID" value="PRQ34014.1"/>
    <property type="molecule type" value="Genomic_DNA"/>
</dbReference>
<evidence type="ECO:0000256" key="5">
    <source>
        <dbReference type="ARBA" id="ARBA00022989"/>
    </source>
</evidence>
<name>A0A2P6QIL6_ROSCH</name>
<dbReference type="InterPro" id="IPR001594">
    <property type="entry name" value="Palmitoyltrfase_DHHC"/>
</dbReference>
<feature type="transmembrane region" description="Helical" evidence="8">
    <location>
        <begin position="84"/>
        <end position="107"/>
    </location>
</feature>
<proteinExistence type="inferred from homology"/>
<dbReference type="Pfam" id="PF01529">
    <property type="entry name" value="DHHC"/>
    <property type="match status" value="1"/>
</dbReference>
<evidence type="ECO:0000256" key="7">
    <source>
        <dbReference type="ARBA" id="ARBA00023315"/>
    </source>
</evidence>
<gene>
    <name evidence="10" type="ORF">RchiOBHm_Chr5g0064071</name>
</gene>
<reference evidence="10 11" key="1">
    <citation type="journal article" date="2018" name="Nat. Genet.">
        <title>The Rosa genome provides new insights in the design of modern roses.</title>
        <authorList>
            <person name="Bendahmane M."/>
        </authorList>
    </citation>
    <scope>NUCLEOTIDE SEQUENCE [LARGE SCALE GENOMIC DNA]</scope>
    <source>
        <strain evidence="11">cv. Old Blush</strain>
    </source>
</reference>
<evidence type="ECO:0000313" key="11">
    <source>
        <dbReference type="Proteomes" id="UP000238479"/>
    </source>
</evidence>
<dbReference type="PANTHER" id="PTHR22883">
    <property type="entry name" value="ZINC FINGER DHHC DOMAIN CONTAINING PROTEIN"/>
    <property type="match status" value="1"/>
</dbReference>
<keyword evidence="3 8" id="KW-0808">Transferase</keyword>
<accession>A0A2P6QIL6</accession>
<dbReference type="AlphaFoldDB" id="A0A2P6QIL6"/>
<evidence type="ECO:0000256" key="6">
    <source>
        <dbReference type="ARBA" id="ARBA00023136"/>
    </source>
</evidence>
<evidence type="ECO:0000313" key="10">
    <source>
        <dbReference type="EMBL" id="PRQ34014.1"/>
    </source>
</evidence>
<comment type="domain">
    <text evidence="8">The DHHC domain is required for palmitoyltransferase activity.</text>
</comment>
<dbReference type="GO" id="GO:0006612">
    <property type="term" value="P:protein targeting to membrane"/>
    <property type="evidence" value="ECO:0007669"/>
    <property type="project" value="TreeGrafter"/>
</dbReference>
<keyword evidence="6 8" id="KW-0472">Membrane</keyword>
<protein>
    <recommendedName>
        <fullName evidence="8">S-acyltransferase</fullName>
        <ecNumber evidence="8">2.3.1.225</ecNumber>
    </recommendedName>
    <alternativeName>
        <fullName evidence="8">Palmitoyltransferase</fullName>
    </alternativeName>
</protein>
<evidence type="ECO:0000256" key="4">
    <source>
        <dbReference type="ARBA" id="ARBA00022692"/>
    </source>
</evidence>